<gene>
    <name evidence="2" type="ORF">PHYBOEH_001893</name>
</gene>
<keyword evidence="3" id="KW-1185">Reference proteome</keyword>
<sequence>MRWSKAKEDRPELFRKRVANPLRLLFPCKLLWHWISHRLHLTRSSPSSDRTEDQVASSLVSGLICGSSPRFRSQDQTLYFVDMFGKKVLRFSLTTEDVGVVYEDAEDFVSSIGWLPDGRMLIVRMKSRQVLVLDQAASSVELYADVSTVTQFRANDVVVAASGRVYLSNAGFDFAKMKRCCTTTLVSIDPVDRQVRVEATDLLLPNGMVITPDGKTLVVAETLAGRLTAFHIDENGKLINRRVWANVGTLLGGISLDTEGCIWTSVQQLGVYPATGVVRVKEGGKIMNLLGFQRNGISRRVHACTLGLDATGTDPRLYFIESLACHETTVLMQGHRTARQNSALKIIRIPVGPALMSTNKNYCGGH</sequence>
<feature type="domain" description="SMP-30/Gluconolactonase/LRE-like region" evidence="1">
    <location>
        <begin position="66"/>
        <end position="288"/>
    </location>
</feature>
<dbReference type="PANTHER" id="PTHR10907">
    <property type="entry name" value="REGUCALCIN"/>
    <property type="match status" value="1"/>
</dbReference>
<proteinExistence type="predicted"/>
<dbReference type="Pfam" id="PF08450">
    <property type="entry name" value="SGL"/>
    <property type="match status" value="1"/>
</dbReference>
<accession>A0A8T1WT83</accession>
<dbReference type="GO" id="GO:0005509">
    <property type="term" value="F:calcium ion binding"/>
    <property type="evidence" value="ECO:0007669"/>
    <property type="project" value="TreeGrafter"/>
</dbReference>
<evidence type="ECO:0000313" key="3">
    <source>
        <dbReference type="Proteomes" id="UP000693981"/>
    </source>
</evidence>
<comment type="caution">
    <text evidence="2">The sequence shown here is derived from an EMBL/GenBank/DDBJ whole genome shotgun (WGS) entry which is preliminary data.</text>
</comment>
<dbReference type="EMBL" id="JAGDFL010000143">
    <property type="protein sequence ID" value="KAG7396725.1"/>
    <property type="molecule type" value="Genomic_DNA"/>
</dbReference>
<reference evidence="2" key="1">
    <citation type="submission" date="2021-02" db="EMBL/GenBank/DDBJ databases">
        <authorList>
            <person name="Palmer J.M."/>
        </authorList>
    </citation>
    <scope>NUCLEOTIDE SEQUENCE</scope>
    <source>
        <strain evidence="2">SCRP23</strain>
    </source>
</reference>
<dbReference type="InterPro" id="IPR013658">
    <property type="entry name" value="SGL"/>
</dbReference>
<evidence type="ECO:0000259" key="1">
    <source>
        <dbReference type="Pfam" id="PF08450"/>
    </source>
</evidence>
<dbReference type="GO" id="GO:0019853">
    <property type="term" value="P:L-ascorbic acid biosynthetic process"/>
    <property type="evidence" value="ECO:0007669"/>
    <property type="project" value="TreeGrafter"/>
</dbReference>
<dbReference type="OrthoDB" id="423498at2759"/>
<dbReference type="Proteomes" id="UP000693981">
    <property type="component" value="Unassembled WGS sequence"/>
</dbReference>
<protein>
    <recommendedName>
        <fullName evidence="1">SMP-30/Gluconolactonase/LRE-like region domain-containing protein</fullName>
    </recommendedName>
</protein>
<organism evidence="2 3">
    <name type="scientific">Phytophthora boehmeriae</name>
    <dbReference type="NCBI Taxonomy" id="109152"/>
    <lineage>
        <taxon>Eukaryota</taxon>
        <taxon>Sar</taxon>
        <taxon>Stramenopiles</taxon>
        <taxon>Oomycota</taxon>
        <taxon>Peronosporomycetes</taxon>
        <taxon>Peronosporales</taxon>
        <taxon>Peronosporaceae</taxon>
        <taxon>Phytophthora</taxon>
    </lineage>
</organism>
<dbReference type="AlphaFoldDB" id="A0A8T1WT83"/>
<dbReference type="GO" id="GO:0004341">
    <property type="term" value="F:gluconolactonase activity"/>
    <property type="evidence" value="ECO:0007669"/>
    <property type="project" value="TreeGrafter"/>
</dbReference>
<evidence type="ECO:0000313" key="2">
    <source>
        <dbReference type="EMBL" id="KAG7396725.1"/>
    </source>
</evidence>
<dbReference type="PANTHER" id="PTHR10907:SF47">
    <property type="entry name" value="REGUCALCIN"/>
    <property type="match status" value="1"/>
</dbReference>
<name>A0A8T1WT83_9STRA</name>